<feature type="transmembrane region" description="Helical" evidence="10">
    <location>
        <begin position="170"/>
        <end position="192"/>
    </location>
</feature>
<dbReference type="InterPro" id="IPR002076">
    <property type="entry name" value="ELO_fam"/>
</dbReference>
<proteinExistence type="inferred from homology"/>
<name>A0A8J2WLZ9_9CRUS</name>
<feature type="transmembrane region" description="Helical" evidence="10">
    <location>
        <begin position="146"/>
        <end position="164"/>
    </location>
</feature>
<dbReference type="GO" id="GO:0042761">
    <property type="term" value="P:very long-chain fatty acid biosynthetic process"/>
    <property type="evidence" value="ECO:0007669"/>
    <property type="project" value="TreeGrafter"/>
</dbReference>
<evidence type="ECO:0000256" key="5">
    <source>
        <dbReference type="ARBA" id="ARBA00022832"/>
    </source>
</evidence>
<sequence>MDSVVQTLIQVNSRAWELRDKRTDGLFLTDCPLTTVWISLAYLFVVKILGPTFMANRAPFELRGALLAYNAFQILFNGYIFYHICRLSWFNGYSLICQPVDYSTNEDALQLITTGYCFYLSKLIDFFDTFFFVLRKKNNQITFLHLFHHSVMPLSVWICFRFIVGGHCCFIVTLNSLVHVIMYFYYLMAAMGPRFQKYLWWKKYLTAFQMMQFVVVGLHSFQLLFIECDFPTAFSWWSAVQALLFFNLFKNFHTKTYKTNVASNFSSDSTCISDSVPKKLS</sequence>
<keyword evidence="6 10" id="KW-1133">Transmembrane helix</keyword>
<dbReference type="GO" id="GO:0034626">
    <property type="term" value="P:fatty acid elongation, polyunsaturated fatty acid"/>
    <property type="evidence" value="ECO:0007669"/>
    <property type="project" value="TreeGrafter"/>
</dbReference>
<dbReference type="EC" id="2.3.1.199" evidence="10"/>
<evidence type="ECO:0000256" key="8">
    <source>
        <dbReference type="ARBA" id="ARBA00023136"/>
    </source>
</evidence>
<gene>
    <name evidence="11" type="ORF">DGAL_LOCUS6776</name>
</gene>
<protein>
    <recommendedName>
        <fullName evidence="10">Elongation of very long chain fatty acids protein</fullName>
        <ecNumber evidence="10">2.3.1.199</ecNumber>
    </recommendedName>
    <alternativeName>
        <fullName evidence="10">Very-long-chain 3-oxoacyl-CoA synthase</fullName>
    </alternativeName>
</protein>
<keyword evidence="7 10" id="KW-0443">Lipid metabolism</keyword>
<evidence type="ECO:0000256" key="1">
    <source>
        <dbReference type="ARBA" id="ARBA00004141"/>
    </source>
</evidence>
<dbReference type="PANTHER" id="PTHR11157:SF69">
    <property type="entry name" value="ELONGATION OF VERY LONG CHAIN FATTY ACIDS PROTEIN 7"/>
    <property type="match status" value="1"/>
</dbReference>
<keyword evidence="8 10" id="KW-0472">Membrane</keyword>
<comment type="catalytic activity">
    <reaction evidence="10">
        <text>a very-long-chain acyl-CoA + malonyl-CoA + H(+) = a very-long-chain 3-oxoacyl-CoA + CO2 + CoA</text>
        <dbReference type="Rhea" id="RHEA:32727"/>
        <dbReference type="ChEBI" id="CHEBI:15378"/>
        <dbReference type="ChEBI" id="CHEBI:16526"/>
        <dbReference type="ChEBI" id="CHEBI:57287"/>
        <dbReference type="ChEBI" id="CHEBI:57384"/>
        <dbReference type="ChEBI" id="CHEBI:90725"/>
        <dbReference type="ChEBI" id="CHEBI:90736"/>
        <dbReference type="EC" id="2.3.1.199"/>
    </reaction>
</comment>
<feature type="transmembrane region" description="Helical" evidence="10">
    <location>
        <begin position="109"/>
        <end position="134"/>
    </location>
</feature>
<feature type="transmembrane region" description="Helical" evidence="10">
    <location>
        <begin position="36"/>
        <end position="55"/>
    </location>
</feature>
<evidence type="ECO:0000256" key="7">
    <source>
        <dbReference type="ARBA" id="ARBA00023098"/>
    </source>
</evidence>
<evidence type="ECO:0000256" key="9">
    <source>
        <dbReference type="ARBA" id="ARBA00023160"/>
    </source>
</evidence>
<comment type="similarity">
    <text evidence="10">Belongs to the ELO family.</text>
</comment>
<evidence type="ECO:0000256" key="4">
    <source>
        <dbReference type="ARBA" id="ARBA00022692"/>
    </source>
</evidence>
<dbReference type="GO" id="GO:0034625">
    <property type="term" value="P:fatty acid elongation, monounsaturated fatty acid"/>
    <property type="evidence" value="ECO:0007669"/>
    <property type="project" value="TreeGrafter"/>
</dbReference>
<keyword evidence="9 10" id="KW-0275">Fatty acid biosynthesis</keyword>
<dbReference type="OrthoDB" id="434092at2759"/>
<dbReference type="GO" id="GO:0005789">
    <property type="term" value="C:endoplasmic reticulum membrane"/>
    <property type="evidence" value="ECO:0007669"/>
    <property type="project" value="TreeGrafter"/>
</dbReference>
<feature type="transmembrane region" description="Helical" evidence="10">
    <location>
        <begin position="67"/>
        <end position="89"/>
    </location>
</feature>
<keyword evidence="12" id="KW-1185">Reference proteome</keyword>
<comment type="subcellular location">
    <subcellularLocation>
        <location evidence="1">Membrane</location>
        <topology evidence="1">Multi-pass membrane protein</topology>
    </subcellularLocation>
</comment>
<dbReference type="PANTHER" id="PTHR11157">
    <property type="entry name" value="FATTY ACID ACYL TRANSFERASE-RELATED"/>
    <property type="match status" value="1"/>
</dbReference>
<dbReference type="GO" id="GO:0030148">
    <property type="term" value="P:sphingolipid biosynthetic process"/>
    <property type="evidence" value="ECO:0007669"/>
    <property type="project" value="TreeGrafter"/>
</dbReference>
<evidence type="ECO:0000256" key="3">
    <source>
        <dbReference type="ARBA" id="ARBA00022679"/>
    </source>
</evidence>
<dbReference type="GO" id="GO:0009922">
    <property type="term" value="F:fatty acid elongase activity"/>
    <property type="evidence" value="ECO:0007669"/>
    <property type="project" value="UniProtKB-EC"/>
</dbReference>
<evidence type="ECO:0000256" key="6">
    <source>
        <dbReference type="ARBA" id="ARBA00022989"/>
    </source>
</evidence>
<dbReference type="Proteomes" id="UP000789390">
    <property type="component" value="Unassembled WGS sequence"/>
</dbReference>
<dbReference type="GO" id="GO:0019367">
    <property type="term" value="P:fatty acid elongation, saturated fatty acid"/>
    <property type="evidence" value="ECO:0007669"/>
    <property type="project" value="TreeGrafter"/>
</dbReference>
<dbReference type="AlphaFoldDB" id="A0A8J2WLZ9"/>
<keyword evidence="4 10" id="KW-0812">Transmembrane</keyword>
<evidence type="ECO:0000256" key="2">
    <source>
        <dbReference type="ARBA" id="ARBA00022516"/>
    </source>
</evidence>
<dbReference type="Pfam" id="PF01151">
    <property type="entry name" value="ELO"/>
    <property type="match status" value="1"/>
</dbReference>
<organism evidence="11 12">
    <name type="scientific">Daphnia galeata</name>
    <dbReference type="NCBI Taxonomy" id="27404"/>
    <lineage>
        <taxon>Eukaryota</taxon>
        <taxon>Metazoa</taxon>
        <taxon>Ecdysozoa</taxon>
        <taxon>Arthropoda</taxon>
        <taxon>Crustacea</taxon>
        <taxon>Branchiopoda</taxon>
        <taxon>Diplostraca</taxon>
        <taxon>Cladocera</taxon>
        <taxon>Anomopoda</taxon>
        <taxon>Daphniidae</taxon>
        <taxon>Daphnia</taxon>
    </lineage>
</organism>
<evidence type="ECO:0000256" key="10">
    <source>
        <dbReference type="RuleBase" id="RU361115"/>
    </source>
</evidence>
<comment type="caution">
    <text evidence="11">The sequence shown here is derived from an EMBL/GenBank/DDBJ whole genome shotgun (WGS) entry which is preliminary data.</text>
</comment>
<reference evidence="11" key="1">
    <citation type="submission" date="2021-11" db="EMBL/GenBank/DDBJ databases">
        <authorList>
            <person name="Schell T."/>
        </authorList>
    </citation>
    <scope>NUCLEOTIDE SEQUENCE</scope>
    <source>
        <strain evidence="11">M5</strain>
    </source>
</reference>
<evidence type="ECO:0000313" key="12">
    <source>
        <dbReference type="Proteomes" id="UP000789390"/>
    </source>
</evidence>
<feature type="transmembrane region" description="Helical" evidence="10">
    <location>
        <begin position="232"/>
        <end position="249"/>
    </location>
</feature>
<dbReference type="EMBL" id="CAKKLH010000124">
    <property type="protein sequence ID" value="CAH0104064.1"/>
    <property type="molecule type" value="Genomic_DNA"/>
</dbReference>
<evidence type="ECO:0000313" key="11">
    <source>
        <dbReference type="EMBL" id="CAH0104064.1"/>
    </source>
</evidence>
<accession>A0A8J2WLZ9</accession>
<keyword evidence="3 10" id="KW-0808">Transferase</keyword>
<keyword evidence="2 10" id="KW-0444">Lipid biosynthesis</keyword>
<feature type="transmembrane region" description="Helical" evidence="10">
    <location>
        <begin position="204"/>
        <end position="226"/>
    </location>
</feature>
<keyword evidence="5 10" id="KW-0276">Fatty acid metabolism</keyword>